<proteinExistence type="predicted"/>
<organism evidence="1 2">
    <name type="scientific">Mycobacterium lacus</name>
    <dbReference type="NCBI Taxonomy" id="169765"/>
    <lineage>
        <taxon>Bacteria</taxon>
        <taxon>Bacillati</taxon>
        <taxon>Actinomycetota</taxon>
        <taxon>Actinomycetes</taxon>
        <taxon>Mycobacteriales</taxon>
        <taxon>Mycobacteriaceae</taxon>
        <taxon>Mycobacterium</taxon>
    </lineage>
</organism>
<sequence length="60" mass="6371">MGNLNGIDAIVRVTVNQAVVIDDITRVDDIAKRRGVSAADVLDDLAMYGLSASGVTQLRQ</sequence>
<gene>
    <name evidence="1" type="ORF">MLAC_42950</name>
</gene>
<protein>
    <submittedName>
        <fullName evidence="1">Uncharacterized protein</fullName>
    </submittedName>
</protein>
<dbReference type="AlphaFoldDB" id="A0A1X1XKA1"/>
<keyword evidence="2" id="KW-1185">Reference proteome</keyword>
<reference evidence="1 2" key="1">
    <citation type="journal article" date="2019" name="Emerg. Microbes Infect.">
        <title>Comprehensive subspecies identification of 175 nontuberculous mycobacteria species based on 7547 genomic profiles.</title>
        <authorList>
            <person name="Matsumoto Y."/>
            <person name="Kinjo T."/>
            <person name="Motooka D."/>
            <person name="Nabeya D."/>
            <person name="Jung N."/>
            <person name="Uechi K."/>
            <person name="Horii T."/>
            <person name="Iida T."/>
            <person name="Fujita J."/>
            <person name="Nakamura S."/>
        </authorList>
    </citation>
    <scope>NUCLEOTIDE SEQUENCE [LARGE SCALE GENOMIC DNA]</scope>
    <source>
        <strain evidence="1 2">JCM 15657</strain>
    </source>
</reference>
<evidence type="ECO:0000313" key="2">
    <source>
        <dbReference type="Proteomes" id="UP000466396"/>
    </source>
</evidence>
<evidence type="ECO:0000313" key="1">
    <source>
        <dbReference type="EMBL" id="BBX99001.1"/>
    </source>
</evidence>
<dbReference type="OrthoDB" id="5969911at2"/>
<dbReference type="EMBL" id="AP022581">
    <property type="protein sequence ID" value="BBX99001.1"/>
    <property type="molecule type" value="Genomic_DNA"/>
</dbReference>
<dbReference type="Proteomes" id="UP000466396">
    <property type="component" value="Chromosome"/>
</dbReference>
<dbReference type="KEGG" id="mlj:MLAC_42950"/>
<accession>A0A1X1XKA1</accession>
<dbReference type="RefSeq" id="WP_085163147.1">
    <property type="nucleotide sequence ID" value="NZ_AP022581.1"/>
</dbReference>
<name>A0A1X1XKA1_9MYCO</name>